<dbReference type="Proteomes" id="UP000053370">
    <property type="component" value="Unassembled WGS sequence"/>
</dbReference>
<feature type="coiled-coil region" evidence="1">
    <location>
        <begin position="666"/>
        <end position="711"/>
    </location>
</feature>
<protein>
    <submittedName>
        <fullName evidence="3">Protein containing AAA-like domain</fullName>
    </submittedName>
</protein>
<dbReference type="Pfam" id="PF01935">
    <property type="entry name" value="DUF87"/>
    <property type="match status" value="1"/>
</dbReference>
<dbReference type="STRING" id="1678840.ATC1_13690"/>
<sequence length="823" mass="93374">MTAKDPKRFYLGNYIDAQGKLSDEKLLYDPEDLNTHCVITGMTGSGKTGLGIALLEEIALKNIPAIIIDPKGDLTNLLLHFPELKGEDFATWIDPEAPLRQGKDLYVIAEETAEKWRKGLQSWGFESEDIASLNNISYTIFTPGSTVGNPINILSSFEAPTRTWKEGDEDIRQEISTSVTALLDLIGISNIDPIQSREHILLSTIIELYWSMNRSVSIEDMINAITDPPFEKLGALSVETMYPEKERLKLALLLNNFLASPTFQTWNKGPKLNIGDMLYTADGKARFNIFYLQHLNDHERMFFVTMLYSRIEAWMRTQTGTGNLRLAVYFDEIAGYLPSSENENPASRPIIIRMLKQARAYGVSMILSSQNPIDFNYKALSNAGTWFIGHLQTEWDKNRLLDGLITNSGEINRAEANKLIASLEKRQFLYMNVHKNGLRVFSSRWAMNYLAGPLTRNLIPLLIEKGLSQSNDSNAGIIHPEKASDNHIQNEGEEVMSPLPNNKPEVPEGSKPVIAPTINEYYRRSEKTAEECGASNSQINYLPVWVAQAETRIFQRKYNLDFSEKKTALIDDPNIRGTSIRWEDYAIDPIDPATLDQRPESMDAKYENPPEWMLDDRSAKTRETDFIDYVYRSSNIRIHANEKLEVYASPETTEAEFFEMCKAKIAEASQAEREKLTKAYEKVVDKLEIKIRKAEADVEDKKDKVNSRNLEKYGAWGELALSILTKKRRSVSSSLTKYTQSGAAENALEKAQIALDAANEELEKEIEAFKNNIDEVEARWETIAKENSEISIAPMKKDIYTDIFGIVWMPYYMNDAGKLVKAF</sequence>
<proteinExistence type="predicted"/>
<feature type="domain" description="Helicase HerA central" evidence="2">
    <location>
        <begin position="29"/>
        <end position="133"/>
    </location>
</feature>
<reference evidence="3" key="1">
    <citation type="journal article" date="2015" name="Genome Announc.">
        <title>Draft Genome Sequence of Anaerolineae Strain TC1, a Novel Isolate from a Methanogenic Wastewater Treatment System.</title>
        <authorList>
            <person name="Matsuura N."/>
            <person name="Tourlousse D.M."/>
            <person name="Sun L."/>
            <person name="Toyonaga M."/>
            <person name="Kuroda K."/>
            <person name="Ohashi A."/>
            <person name="Cruz R."/>
            <person name="Yamaguchi T."/>
            <person name="Sekiguchi Y."/>
        </authorList>
    </citation>
    <scope>NUCLEOTIDE SEQUENCE [LARGE SCALE GENOMIC DNA]</scope>
    <source>
        <strain evidence="3">TC1</strain>
    </source>
</reference>
<evidence type="ECO:0000313" key="4">
    <source>
        <dbReference type="Proteomes" id="UP000053370"/>
    </source>
</evidence>
<dbReference type="OrthoDB" id="9758751at2"/>
<dbReference type="RefSeq" id="WP_062280441.1">
    <property type="nucleotide sequence ID" value="NZ_DF968181.1"/>
</dbReference>
<name>A0A0S7BR03_9CHLR</name>
<dbReference type="CDD" id="cd01127">
    <property type="entry name" value="TrwB_TraG_TraD_VirD4"/>
    <property type="match status" value="1"/>
</dbReference>
<keyword evidence="1" id="KW-0175">Coiled coil</keyword>
<accession>A0A0S7BR03</accession>
<dbReference type="PANTHER" id="PTHR30121:SF6">
    <property type="entry name" value="SLR6007 PROTEIN"/>
    <property type="match status" value="1"/>
</dbReference>
<evidence type="ECO:0000259" key="2">
    <source>
        <dbReference type="Pfam" id="PF01935"/>
    </source>
</evidence>
<feature type="coiled-coil region" evidence="1">
    <location>
        <begin position="741"/>
        <end position="786"/>
    </location>
</feature>
<dbReference type="SUPFAM" id="SSF52540">
    <property type="entry name" value="P-loop containing nucleoside triphosphate hydrolases"/>
    <property type="match status" value="1"/>
</dbReference>
<dbReference type="AlphaFoldDB" id="A0A0S7BR03"/>
<dbReference type="Gene3D" id="3.40.50.300">
    <property type="entry name" value="P-loop containing nucleotide triphosphate hydrolases"/>
    <property type="match status" value="2"/>
</dbReference>
<dbReference type="InterPro" id="IPR051162">
    <property type="entry name" value="T4SS_component"/>
</dbReference>
<gene>
    <name evidence="3" type="ORF">ATC1_13690</name>
</gene>
<keyword evidence="4" id="KW-1185">Reference proteome</keyword>
<evidence type="ECO:0000256" key="1">
    <source>
        <dbReference type="SAM" id="Coils"/>
    </source>
</evidence>
<dbReference type="EMBL" id="DF968181">
    <property type="protein sequence ID" value="GAP40711.1"/>
    <property type="molecule type" value="Genomic_DNA"/>
</dbReference>
<organism evidence="3">
    <name type="scientific">Flexilinea flocculi</name>
    <dbReference type="NCBI Taxonomy" id="1678840"/>
    <lineage>
        <taxon>Bacteria</taxon>
        <taxon>Bacillati</taxon>
        <taxon>Chloroflexota</taxon>
        <taxon>Anaerolineae</taxon>
        <taxon>Anaerolineales</taxon>
        <taxon>Anaerolineaceae</taxon>
        <taxon>Flexilinea</taxon>
    </lineage>
</organism>
<dbReference type="InterPro" id="IPR002789">
    <property type="entry name" value="HerA_central"/>
</dbReference>
<evidence type="ECO:0000313" key="3">
    <source>
        <dbReference type="EMBL" id="GAP40711.1"/>
    </source>
</evidence>
<dbReference type="InterPro" id="IPR027417">
    <property type="entry name" value="P-loop_NTPase"/>
</dbReference>
<dbReference type="PANTHER" id="PTHR30121">
    <property type="entry name" value="UNCHARACTERIZED PROTEIN YJGR-RELATED"/>
    <property type="match status" value="1"/>
</dbReference>